<keyword evidence="9" id="KW-0999">Mitochondrion inner membrane</keyword>
<evidence type="ECO:0000256" key="6">
    <source>
        <dbReference type="ARBA" id="ARBA00022982"/>
    </source>
</evidence>
<comment type="similarity">
    <text evidence="2 9">Belongs to the complex I NDUFA8 subunit family.</text>
</comment>
<evidence type="ECO:0000313" key="10">
    <source>
        <dbReference type="EMBL" id="KAJ1969167.1"/>
    </source>
</evidence>
<sequence length="158" mass="18129">MGYFPGYDHLPHKEWVDSTPPPDNVKDVPEVGATSAVLTSASFALGAHCQKYNDDFMACKSENDDPAHCLQEGARVTRCSIDLMTKLREKCRTELTKHWNCLELNNHELFYCRQEEAPLNQCIFQNFGYKKEIPGAPKDEVPVFEKKSRYFGNARYTF</sequence>
<comment type="subcellular location">
    <subcellularLocation>
        <location evidence="9">Mitochondrion inner membrane</location>
    </subcellularLocation>
</comment>
<organism evidence="10 11">
    <name type="scientific">Dispira parvispora</name>
    <dbReference type="NCBI Taxonomy" id="1520584"/>
    <lineage>
        <taxon>Eukaryota</taxon>
        <taxon>Fungi</taxon>
        <taxon>Fungi incertae sedis</taxon>
        <taxon>Zoopagomycota</taxon>
        <taxon>Kickxellomycotina</taxon>
        <taxon>Dimargaritomycetes</taxon>
        <taxon>Dimargaritales</taxon>
        <taxon>Dimargaritaceae</taxon>
        <taxon>Dispira</taxon>
    </lineage>
</organism>
<comment type="function">
    <text evidence="1 9">Accessory subunit of the mitochondrial membrane respiratory chain NADH dehydrogenase (Complex I), that is believed not to be involved in catalysis. Complex I functions in the transfer of electrons from NADH to the respiratory chain. The immediate electron acceptor for the enzyme is believed to be ubiquinone.</text>
</comment>
<keyword evidence="9" id="KW-0472">Membrane</keyword>
<evidence type="ECO:0000256" key="8">
    <source>
        <dbReference type="ARBA" id="ARBA00023157"/>
    </source>
</evidence>
<evidence type="ECO:0000256" key="7">
    <source>
        <dbReference type="ARBA" id="ARBA00023128"/>
    </source>
</evidence>
<dbReference type="InterPro" id="IPR016680">
    <property type="entry name" value="NDUFA8"/>
</dbReference>
<name>A0A9W8B0I8_9FUNG</name>
<comment type="caution">
    <text evidence="10">The sequence shown here is derived from an EMBL/GenBank/DDBJ whole genome shotgun (WGS) entry which is preliminary data.</text>
</comment>
<reference evidence="10" key="1">
    <citation type="submission" date="2022-07" db="EMBL/GenBank/DDBJ databases">
        <title>Phylogenomic reconstructions and comparative analyses of Kickxellomycotina fungi.</title>
        <authorList>
            <person name="Reynolds N.K."/>
            <person name="Stajich J.E."/>
            <person name="Barry K."/>
            <person name="Grigoriev I.V."/>
            <person name="Crous P."/>
            <person name="Smith M.E."/>
        </authorList>
    </citation>
    <scope>NUCLEOTIDE SEQUENCE</scope>
    <source>
        <strain evidence="10">RSA 1196</strain>
    </source>
</reference>
<dbReference type="EMBL" id="JANBPY010000087">
    <property type="protein sequence ID" value="KAJ1969167.1"/>
    <property type="molecule type" value="Genomic_DNA"/>
</dbReference>
<dbReference type="OrthoDB" id="276296at2759"/>
<proteinExistence type="inferred from homology"/>
<keyword evidence="4 9" id="KW-0679">Respiratory chain</keyword>
<evidence type="ECO:0000256" key="9">
    <source>
        <dbReference type="PIRNR" id="PIRNR017016"/>
    </source>
</evidence>
<keyword evidence="11" id="KW-1185">Reference proteome</keyword>
<keyword evidence="8" id="KW-1015">Disulfide bond</keyword>
<dbReference type="PANTHER" id="PTHR13344">
    <property type="entry name" value="NADH-UBIQUINONE OXIDOREDUCTASE"/>
    <property type="match status" value="1"/>
</dbReference>
<gene>
    <name evidence="10" type="primary">NdufA8</name>
    <name evidence="10" type="ORF">IWQ62_000798</name>
</gene>
<evidence type="ECO:0000256" key="3">
    <source>
        <dbReference type="ARBA" id="ARBA00022448"/>
    </source>
</evidence>
<keyword evidence="3 9" id="KW-0813">Transport</keyword>
<evidence type="ECO:0000313" key="11">
    <source>
        <dbReference type="Proteomes" id="UP001150925"/>
    </source>
</evidence>
<evidence type="ECO:0000256" key="2">
    <source>
        <dbReference type="ARBA" id="ARBA00010705"/>
    </source>
</evidence>
<dbReference type="PANTHER" id="PTHR13344:SF0">
    <property type="entry name" value="NADH DEHYDROGENASE [UBIQUINONE] 1 ALPHA SUBCOMPLEX SUBUNIT 8"/>
    <property type="match status" value="1"/>
</dbReference>
<evidence type="ECO:0000256" key="5">
    <source>
        <dbReference type="ARBA" id="ARBA00022737"/>
    </source>
</evidence>
<keyword evidence="6 9" id="KW-0249">Electron transport</keyword>
<dbReference type="GO" id="GO:0005743">
    <property type="term" value="C:mitochondrial inner membrane"/>
    <property type="evidence" value="ECO:0007669"/>
    <property type="project" value="UniProtKB-SubCell"/>
</dbReference>
<dbReference type="PIRSF" id="PIRSF017016">
    <property type="entry name" value="NDUA8"/>
    <property type="match status" value="1"/>
</dbReference>
<evidence type="ECO:0000256" key="4">
    <source>
        <dbReference type="ARBA" id="ARBA00022660"/>
    </source>
</evidence>
<dbReference type="GO" id="GO:0006120">
    <property type="term" value="P:mitochondrial electron transport, NADH to ubiquinone"/>
    <property type="evidence" value="ECO:0007669"/>
    <property type="project" value="InterPro"/>
</dbReference>
<protein>
    <recommendedName>
        <fullName evidence="9">NADH-ubiquinone oxidoreductase</fullName>
    </recommendedName>
</protein>
<keyword evidence="7 9" id="KW-0496">Mitochondrion</keyword>
<keyword evidence="5" id="KW-0677">Repeat</keyword>
<accession>A0A9W8B0I8</accession>
<dbReference type="Proteomes" id="UP001150925">
    <property type="component" value="Unassembled WGS sequence"/>
</dbReference>
<evidence type="ECO:0000256" key="1">
    <source>
        <dbReference type="ARBA" id="ARBA00003195"/>
    </source>
</evidence>
<dbReference type="AlphaFoldDB" id="A0A9W8B0I8"/>